<dbReference type="Proteomes" id="UP000033740">
    <property type="component" value="Unassembled WGS sequence"/>
</dbReference>
<gene>
    <name evidence="2" type="ORF">RS86_03154</name>
</gene>
<dbReference type="AlphaFoldDB" id="A0A0F0LFG5"/>
<keyword evidence="1" id="KW-0472">Membrane</keyword>
<protein>
    <submittedName>
        <fullName evidence="2">Uncharacterized protein</fullName>
    </submittedName>
</protein>
<evidence type="ECO:0000256" key="1">
    <source>
        <dbReference type="SAM" id="Phobius"/>
    </source>
</evidence>
<evidence type="ECO:0000313" key="3">
    <source>
        <dbReference type="Proteomes" id="UP000033740"/>
    </source>
</evidence>
<comment type="caution">
    <text evidence="2">The sequence shown here is derived from an EMBL/GenBank/DDBJ whole genome shotgun (WGS) entry which is preliminary data.</text>
</comment>
<dbReference type="RefSeq" id="WP_160299701.1">
    <property type="nucleotide sequence ID" value="NZ_JYIX01000038.1"/>
</dbReference>
<keyword evidence="1" id="KW-1133">Transmembrane helix</keyword>
<dbReference type="EMBL" id="JYIX01000038">
    <property type="protein sequence ID" value="KJL31873.1"/>
    <property type="molecule type" value="Genomic_DNA"/>
</dbReference>
<reference evidence="2 3" key="1">
    <citation type="submission" date="2015-02" db="EMBL/GenBank/DDBJ databases">
        <title>Draft genome sequences of ten Microbacterium spp. with emphasis on heavy metal contaminated environments.</title>
        <authorList>
            <person name="Corretto E."/>
        </authorList>
    </citation>
    <scope>NUCLEOTIDE SEQUENCE [LARGE SCALE GENOMIC DNA]</scope>
    <source>
        <strain evidence="2 3">ARN176</strain>
    </source>
</reference>
<proteinExistence type="predicted"/>
<keyword evidence="1" id="KW-0812">Transmembrane</keyword>
<keyword evidence="3" id="KW-1185">Reference proteome</keyword>
<evidence type="ECO:0000313" key="2">
    <source>
        <dbReference type="EMBL" id="KJL31873.1"/>
    </source>
</evidence>
<dbReference type="PATRIC" id="fig|582680.6.peg.3234"/>
<accession>A0A0F0LFG5</accession>
<feature type="transmembrane region" description="Helical" evidence="1">
    <location>
        <begin position="31"/>
        <end position="50"/>
    </location>
</feature>
<sequence length="52" mass="5866">MAGEKRRNHARKGDSDYEIPWLFKEFYGAPIWAILGLGVVVIGLGAAYLMQR</sequence>
<name>A0A0F0LFG5_9MICO</name>
<organism evidence="2 3">
    <name type="scientific">Microbacterium azadirachtae</name>
    <dbReference type="NCBI Taxonomy" id="582680"/>
    <lineage>
        <taxon>Bacteria</taxon>
        <taxon>Bacillati</taxon>
        <taxon>Actinomycetota</taxon>
        <taxon>Actinomycetes</taxon>
        <taxon>Micrococcales</taxon>
        <taxon>Microbacteriaceae</taxon>
        <taxon>Microbacterium</taxon>
    </lineage>
</organism>